<sequence length="298" mass="32969">MIRSTDDLRVFLAVARTGRLVQAGALLGVDHTTVGRRISALERTAGRRLFDRRSEGWELTPDGERLLGPAEAVDAALASAHEALESGERTLTGTVRILATDGFGAFLVPPVLRTLRERHPGLVVELVTETQHIGSSVRDFDVAVTLEEPASSRLVHRRLADYVLRLYATPEYLERHPPVGTVEDLRAHTLIWYVDRLLNVEPLRVLHEVRPTAANIQSTNVVAHWQAAAAGAGIALLPCYIAEEDPRLTQVLPDLEVRRTYWISSPAEHARLARVRAVVGLIDEAMRRSRSRLIGGVH</sequence>
<dbReference type="InterPro" id="IPR036390">
    <property type="entry name" value="WH_DNA-bd_sf"/>
</dbReference>
<evidence type="ECO:0000259" key="5">
    <source>
        <dbReference type="PROSITE" id="PS50931"/>
    </source>
</evidence>
<dbReference type="PANTHER" id="PTHR30537">
    <property type="entry name" value="HTH-TYPE TRANSCRIPTIONAL REGULATOR"/>
    <property type="match status" value="1"/>
</dbReference>
<dbReference type="PANTHER" id="PTHR30537:SF3">
    <property type="entry name" value="TRANSCRIPTIONAL REGULATORY PROTEIN"/>
    <property type="match status" value="1"/>
</dbReference>
<protein>
    <submittedName>
        <fullName evidence="6">LysR family transcriptional regulator</fullName>
    </submittedName>
</protein>
<organism evidence="6 7">
    <name type="scientific">Ruania alkalisoli</name>
    <dbReference type="NCBI Taxonomy" id="2779775"/>
    <lineage>
        <taxon>Bacteria</taxon>
        <taxon>Bacillati</taxon>
        <taxon>Actinomycetota</taxon>
        <taxon>Actinomycetes</taxon>
        <taxon>Micrococcales</taxon>
        <taxon>Ruaniaceae</taxon>
        <taxon>Ruania</taxon>
    </lineage>
</organism>
<reference evidence="6 7" key="1">
    <citation type="submission" date="2020-10" db="EMBL/GenBank/DDBJ databases">
        <title>Haloactinobacterium sp. RN3S43, a bacterium isolated from saline soil.</title>
        <authorList>
            <person name="Sun J.-Q."/>
        </authorList>
    </citation>
    <scope>NUCLEOTIDE SEQUENCE [LARGE SCALE GENOMIC DNA]</scope>
    <source>
        <strain evidence="6 7">RN3S43</strain>
    </source>
</reference>
<dbReference type="KEGG" id="halt:IM660_04905"/>
<gene>
    <name evidence="6" type="ORF">IM660_04905</name>
</gene>
<dbReference type="Pfam" id="PF03466">
    <property type="entry name" value="LysR_substrate"/>
    <property type="match status" value="1"/>
</dbReference>
<accession>A0A7M1SVM6</accession>
<dbReference type="InterPro" id="IPR036388">
    <property type="entry name" value="WH-like_DNA-bd_sf"/>
</dbReference>
<dbReference type="InterPro" id="IPR005119">
    <property type="entry name" value="LysR_subst-bd"/>
</dbReference>
<dbReference type="GO" id="GO:0043565">
    <property type="term" value="F:sequence-specific DNA binding"/>
    <property type="evidence" value="ECO:0007669"/>
    <property type="project" value="TreeGrafter"/>
</dbReference>
<evidence type="ECO:0000313" key="6">
    <source>
        <dbReference type="EMBL" id="QOR71630.1"/>
    </source>
</evidence>
<keyword evidence="4" id="KW-0804">Transcription</keyword>
<dbReference type="InterPro" id="IPR000847">
    <property type="entry name" value="LysR_HTH_N"/>
</dbReference>
<evidence type="ECO:0000256" key="2">
    <source>
        <dbReference type="ARBA" id="ARBA00023015"/>
    </source>
</evidence>
<comment type="similarity">
    <text evidence="1">Belongs to the LysR transcriptional regulatory family.</text>
</comment>
<feature type="domain" description="HTH lysR-type" evidence="5">
    <location>
        <begin position="1"/>
        <end position="60"/>
    </location>
</feature>
<dbReference type="SUPFAM" id="SSF53850">
    <property type="entry name" value="Periplasmic binding protein-like II"/>
    <property type="match status" value="1"/>
</dbReference>
<keyword evidence="3" id="KW-0238">DNA-binding</keyword>
<evidence type="ECO:0000313" key="7">
    <source>
        <dbReference type="Proteomes" id="UP000593758"/>
    </source>
</evidence>
<keyword evidence="7" id="KW-1185">Reference proteome</keyword>
<evidence type="ECO:0000256" key="1">
    <source>
        <dbReference type="ARBA" id="ARBA00009437"/>
    </source>
</evidence>
<dbReference type="Gene3D" id="1.10.10.10">
    <property type="entry name" value="Winged helix-like DNA-binding domain superfamily/Winged helix DNA-binding domain"/>
    <property type="match status" value="1"/>
</dbReference>
<dbReference type="SUPFAM" id="SSF46785">
    <property type="entry name" value="Winged helix' DNA-binding domain"/>
    <property type="match status" value="1"/>
</dbReference>
<proteinExistence type="inferred from homology"/>
<keyword evidence="2" id="KW-0805">Transcription regulation</keyword>
<dbReference type="Pfam" id="PF00126">
    <property type="entry name" value="HTH_1"/>
    <property type="match status" value="1"/>
</dbReference>
<dbReference type="Proteomes" id="UP000593758">
    <property type="component" value="Chromosome"/>
</dbReference>
<dbReference type="Gene3D" id="3.40.190.290">
    <property type="match status" value="1"/>
</dbReference>
<evidence type="ECO:0000256" key="3">
    <source>
        <dbReference type="ARBA" id="ARBA00023125"/>
    </source>
</evidence>
<dbReference type="GO" id="GO:0003700">
    <property type="term" value="F:DNA-binding transcription factor activity"/>
    <property type="evidence" value="ECO:0007669"/>
    <property type="project" value="InterPro"/>
</dbReference>
<dbReference type="AlphaFoldDB" id="A0A7M1SVM6"/>
<dbReference type="PROSITE" id="PS50931">
    <property type="entry name" value="HTH_LYSR"/>
    <property type="match status" value="1"/>
</dbReference>
<dbReference type="InterPro" id="IPR058163">
    <property type="entry name" value="LysR-type_TF_proteobact-type"/>
</dbReference>
<dbReference type="GO" id="GO:0006351">
    <property type="term" value="P:DNA-templated transcription"/>
    <property type="evidence" value="ECO:0007669"/>
    <property type="project" value="TreeGrafter"/>
</dbReference>
<name>A0A7M1SVM6_9MICO</name>
<dbReference type="RefSeq" id="WP_193498286.1">
    <property type="nucleotide sequence ID" value="NZ_CP063169.1"/>
</dbReference>
<dbReference type="EMBL" id="CP063169">
    <property type="protein sequence ID" value="QOR71630.1"/>
    <property type="molecule type" value="Genomic_DNA"/>
</dbReference>
<evidence type="ECO:0000256" key="4">
    <source>
        <dbReference type="ARBA" id="ARBA00023163"/>
    </source>
</evidence>